<keyword evidence="3" id="KW-1185">Reference proteome</keyword>
<reference evidence="3" key="1">
    <citation type="journal article" date="2019" name="Int. J. Syst. Evol. Microbiol.">
        <title>The Global Catalogue of Microorganisms (GCM) 10K type strain sequencing project: providing services to taxonomists for standard genome sequencing and annotation.</title>
        <authorList>
            <consortium name="The Broad Institute Genomics Platform"/>
            <consortium name="The Broad Institute Genome Sequencing Center for Infectious Disease"/>
            <person name="Wu L."/>
            <person name="Ma J."/>
        </authorList>
    </citation>
    <scope>NUCLEOTIDE SEQUENCE [LARGE SCALE GENOMIC DNA]</scope>
    <source>
        <strain evidence="3">JCM 10411</strain>
    </source>
</reference>
<feature type="compositionally biased region" description="Low complexity" evidence="1">
    <location>
        <begin position="32"/>
        <end position="46"/>
    </location>
</feature>
<sequence>MLSPGQVLERLGDRFRLLTGRGRDAHGTVRHAAAGAPTQQPAASPTRRGGETAG</sequence>
<proteinExistence type="predicted"/>
<comment type="caution">
    <text evidence="2">The sequence shown here is derived from an EMBL/GenBank/DDBJ whole genome shotgun (WGS) entry which is preliminary data.</text>
</comment>
<evidence type="ECO:0000256" key="1">
    <source>
        <dbReference type="SAM" id="MobiDB-lite"/>
    </source>
</evidence>
<evidence type="ECO:0000313" key="2">
    <source>
        <dbReference type="EMBL" id="MFC5853284.1"/>
    </source>
</evidence>
<gene>
    <name evidence="2" type="ORF">ACFPZI_16045</name>
</gene>
<evidence type="ECO:0000313" key="3">
    <source>
        <dbReference type="Proteomes" id="UP001596180"/>
    </source>
</evidence>
<accession>A0ABW1E026</accession>
<dbReference type="Proteomes" id="UP001596180">
    <property type="component" value="Unassembled WGS sequence"/>
</dbReference>
<organism evidence="2 3">
    <name type="scientific">Streptomyces chlorus</name>
    <dbReference type="NCBI Taxonomy" id="887452"/>
    <lineage>
        <taxon>Bacteria</taxon>
        <taxon>Bacillati</taxon>
        <taxon>Actinomycetota</taxon>
        <taxon>Actinomycetes</taxon>
        <taxon>Kitasatosporales</taxon>
        <taxon>Streptomycetaceae</taxon>
        <taxon>Streptomyces</taxon>
    </lineage>
</organism>
<protein>
    <submittedName>
        <fullName evidence="2">Uncharacterized protein</fullName>
    </submittedName>
</protein>
<dbReference type="EMBL" id="JBHSOA010000032">
    <property type="protein sequence ID" value="MFC5853284.1"/>
    <property type="molecule type" value="Genomic_DNA"/>
</dbReference>
<dbReference type="RefSeq" id="WP_381363620.1">
    <property type="nucleotide sequence ID" value="NZ_JBHSOA010000032.1"/>
</dbReference>
<name>A0ABW1E026_9ACTN</name>
<feature type="region of interest" description="Disordered" evidence="1">
    <location>
        <begin position="19"/>
        <end position="54"/>
    </location>
</feature>